<evidence type="ECO:0000313" key="9">
    <source>
        <dbReference type="Proteomes" id="UP000507245"/>
    </source>
</evidence>
<evidence type="ECO:0000256" key="1">
    <source>
        <dbReference type="ARBA" id="ARBA00004477"/>
    </source>
</evidence>
<dbReference type="InterPro" id="IPR003388">
    <property type="entry name" value="Reticulon"/>
</dbReference>
<organism evidence="8 9">
    <name type="scientific">Prunus armeniaca</name>
    <name type="common">Apricot</name>
    <name type="synonym">Armeniaca vulgaris</name>
    <dbReference type="NCBI Taxonomy" id="36596"/>
    <lineage>
        <taxon>Eukaryota</taxon>
        <taxon>Viridiplantae</taxon>
        <taxon>Streptophyta</taxon>
        <taxon>Embryophyta</taxon>
        <taxon>Tracheophyta</taxon>
        <taxon>Spermatophyta</taxon>
        <taxon>Magnoliopsida</taxon>
        <taxon>eudicotyledons</taxon>
        <taxon>Gunneridae</taxon>
        <taxon>Pentapetalae</taxon>
        <taxon>rosids</taxon>
        <taxon>fabids</taxon>
        <taxon>Rosales</taxon>
        <taxon>Rosaceae</taxon>
        <taxon>Amygdaloideae</taxon>
        <taxon>Amygdaleae</taxon>
        <taxon>Prunus</taxon>
    </lineage>
</organism>
<reference evidence="9" key="1">
    <citation type="journal article" date="2020" name="Genome Biol.">
        <title>Gamete binning: chromosome-level and haplotype-resolved genome assembly enabled by high-throughput single-cell sequencing of gamete genomes.</title>
        <authorList>
            <person name="Campoy J.A."/>
            <person name="Sun H."/>
            <person name="Goel M."/>
            <person name="Jiao W.-B."/>
            <person name="Folz-Donahue K."/>
            <person name="Wang N."/>
            <person name="Rubio M."/>
            <person name="Liu C."/>
            <person name="Kukat C."/>
            <person name="Ruiz D."/>
            <person name="Huettel B."/>
            <person name="Schneeberger K."/>
        </authorList>
    </citation>
    <scope>NUCLEOTIDE SEQUENCE [LARGE SCALE GENOMIC DNA]</scope>
    <source>
        <strain evidence="9">cv. Rojo Pasion</strain>
    </source>
</reference>
<dbReference type="PANTHER" id="PTHR10994:SF157">
    <property type="entry name" value="RETICULON-LIKE PROTEIN B14"/>
    <property type="match status" value="1"/>
</dbReference>
<evidence type="ECO:0000259" key="7">
    <source>
        <dbReference type="PROSITE" id="PS50845"/>
    </source>
</evidence>
<dbReference type="Pfam" id="PF02453">
    <property type="entry name" value="Reticulon"/>
    <property type="match status" value="1"/>
</dbReference>
<evidence type="ECO:0000256" key="2">
    <source>
        <dbReference type="ARBA" id="ARBA00022692"/>
    </source>
</evidence>
<keyword evidence="4 6" id="KW-1133">Transmembrane helix</keyword>
<feature type="transmembrane region" description="Helical" evidence="6">
    <location>
        <begin position="83"/>
        <end position="102"/>
    </location>
</feature>
<dbReference type="InterPro" id="IPR045064">
    <property type="entry name" value="Reticulon-like"/>
</dbReference>
<keyword evidence="3 6" id="KW-0256">Endoplasmic reticulum</keyword>
<evidence type="ECO:0000256" key="5">
    <source>
        <dbReference type="ARBA" id="ARBA00023136"/>
    </source>
</evidence>
<dbReference type="EMBL" id="CAEKKB010000001">
    <property type="protein sequence ID" value="CAB4295675.1"/>
    <property type="molecule type" value="Genomic_DNA"/>
</dbReference>
<dbReference type="GO" id="GO:0005789">
    <property type="term" value="C:endoplasmic reticulum membrane"/>
    <property type="evidence" value="ECO:0007669"/>
    <property type="project" value="UniProtKB-SubCell"/>
</dbReference>
<keyword evidence="9" id="KW-1185">Reference proteome</keyword>
<dbReference type="AlphaFoldDB" id="A0A6J5W744"/>
<dbReference type="Proteomes" id="UP000507245">
    <property type="component" value="Unassembled WGS sequence"/>
</dbReference>
<evidence type="ECO:0000256" key="4">
    <source>
        <dbReference type="ARBA" id="ARBA00022989"/>
    </source>
</evidence>
<protein>
    <recommendedName>
        <fullName evidence="6">Reticulon-like protein</fullName>
    </recommendedName>
</protein>
<accession>A0A6J5W744</accession>
<dbReference type="PANTHER" id="PTHR10994">
    <property type="entry name" value="RETICULON"/>
    <property type="match status" value="1"/>
</dbReference>
<dbReference type="PROSITE" id="PS50845">
    <property type="entry name" value="RETICULON"/>
    <property type="match status" value="1"/>
</dbReference>
<gene>
    <name evidence="8" type="ORF">ORAREDHAP_LOCUS7116</name>
</gene>
<feature type="domain" description="Reticulon" evidence="7">
    <location>
        <begin position="51"/>
        <end position="246"/>
    </location>
</feature>
<evidence type="ECO:0000256" key="6">
    <source>
        <dbReference type="RuleBase" id="RU363132"/>
    </source>
</evidence>
<comment type="subcellular location">
    <subcellularLocation>
        <location evidence="1 6">Endoplasmic reticulum membrane</location>
        <topology evidence="1 6">Multi-pass membrane protein</topology>
    </subcellularLocation>
</comment>
<keyword evidence="5 6" id="KW-0472">Membrane</keyword>
<proteinExistence type="predicted"/>
<keyword evidence="2 6" id="KW-0812">Transmembrane</keyword>
<dbReference type="OrthoDB" id="567788at2759"/>
<evidence type="ECO:0000256" key="3">
    <source>
        <dbReference type="ARBA" id="ARBA00022824"/>
    </source>
</evidence>
<dbReference type="GO" id="GO:0009617">
    <property type="term" value="P:response to bacterium"/>
    <property type="evidence" value="ECO:0007669"/>
    <property type="project" value="InterPro"/>
</dbReference>
<evidence type="ECO:0000313" key="8">
    <source>
        <dbReference type="EMBL" id="CAB4295675.1"/>
    </source>
</evidence>
<name>A0A6J5W744_PRUAR</name>
<sequence>MKPTFATPRAKQGQQQALLQAKTSDIEQNHINQPTMSMRQGPLHAIFGGKVADILLWKDKTSAATILAVFTIIWFQLEVLEYQFLTVFCDILMLAMLAIFVWHKGAQLANLYGFRSPSLVSYIWSPPNSNNFQLSESTCRYFFQQINFFLFKFFEISAGKDLKFLVLAMVCLWMFSALGDCVSSVSLLYTFTLLIGTLPALYERYGVPSQVDTFAAKCIREVKKLFQMFESKVLNRIPGMGKERVN</sequence>
<comment type="caution">
    <text evidence="6">Lacks conserved residue(s) required for the propagation of feature annotation.</text>
</comment>